<gene>
    <name evidence="4" type="ORF">AWC27_07710</name>
</gene>
<dbReference type="InterPro" id="IPR050624">
    <property type="entry name" value="HTH-type_Tx_Regulator"/>
</dbReference>
<comment type="caution">
    <text evidence="4">The sequence shown here is derived from an EMBL/GenBank/DDBJ whole genome shotgun (WGS) entry which is preliminary data.</text>
</comment>
<dbReference type="AlphaFoldDB" id="A0A1X2E147"/>
<dbReference type="SUPFAM" id="SSF46689">
    <property type="entry name" value="Homeodomain-like"/>
    <property type="match status" value="1"/>
</dbReference>
<dbReference type="STRING" id="1787.A5725_25385"/>
<dbReference type="GO" id="GO:0003677">
    <property type="term" value="F:DNA binding"/>
    <property type="evidence" value="ECO:0007669"/>
    <property type="project" value="UniProtKB-UniRule"/>
</dbReference>
<reference evidence="4 5" key="1">
    <citation type="submission" date="2016-01" db="EMBL/GenBank/DDBJ databases">
        <title>The new phylogeny of the genus Mycobacterium.</title>
        <authorList>
            <person name="Tarcisio F."/>
            <person name="Conor M."/>
            <person name="Antonella G."/>
            <person name="Elisabetta G."/>
            <person name="Giulia F.S."/>
            <person name="Sara T."/>
            <person name="Anna F."/>
            <person name="Clotilde B."/>
            <person name="Roberto B."/>
            <person name="Veronica D.S."/>
            <person name="Fabio R."/>
            <person name="Monica P."/>
            <person name="Olivier J."/>
            <person name="Enrico T."/>
            <person name="Nicola S."/>
        </authorList>
    </citation>
    <scope>NUCLEOTIDE SEQUENCE [LARGE SCALE GENOMIC DNA]</scope>
    <source>
        <strain evidence="4 5">DSM 44166</strain>
    </source>
</reference>
<dbReference type="Gene3D" id="1.10.357.10">
    <property type="entry name" value="Tetracycline Repressor, domain 2"/>
    <property type="match status" value="1"/>
</dbReference>
<dbReference type="PANTHER" id="PTHR43479:SF11">
    <property type="entry name" value="ACREF_ENVCD OPERON REPRESSOR-RELATED"/>
    <property type="match status" value="1"/>
</dbReference>
<keyword evidence="5" id="KW-1185">Reference proteome</keyword>
<feature type="domain" description="HTH tetR-type" evidence="3">
    <location>
        <begin position="18"/>
        <end position="80"/>
    </location>
</feature>
<evidence type="ECO:0000259" key="3">
    <source>
        <dbReference type="PROSITE" id="PS50977"/>
    </source>
</evidence>
<dbReference type="InterPro" id="IPR001647">
    <property type="entry name" value="HTH_TetR"/>
</dbReference>
<proteinExistence type="predicted"/>
<dbReference type="InterPro" id="IPR009057">
    <property type="entry name" value="Homeodomain-like_sf"/>
</dbReference>
<sequence>MSRGERPYRGVDAAERLAGRRRRLLAAGLDLLGSDQPDLSELTVRGVCHRAGLASRYFYESFVDKDGFVAGVFDWVVADLAATTQAAVAAVPADEQARAGMANVVRTVAGDARIGRLLFSTQLANAVVMRKRAESSALFAVLSGQYAVDTLRAPANERVKAAAHFAVGGVSQTLSAWLAGDVQLEPEQLADHLASLLVELTEPSLYRTGDFTDSKQR</sequence>
<feature type="DNA-binding region" description="H-T-H motif" evidence="2">
    <location>
        <begin position="43"/>
        <end position="62"/>
    </location>
</feature>
<dbReference type="PANTHER" id="PTHR43479">
    <property type="entry name" value="ACREF/ENVCD OPERON REPRESSOR-RELATED"/>
    <property type="match status" value="1"/>
</dbReference>
<dbReference type="OrthoDB" id="4331447at2"/>
<dbReference type="EMBL" id="LQPW01000144">
    <property type="protein sequence ID" value="ORW94064.1"/>
    <property type="molecule type" value="Genomic_DNA"/>
</dbReference>
<keyword evidence="1 2" id="KW-0238">DNA-binding</keyword>
<dbReference type="RefSeq" id="WP_085672252.1">
    <property type="nucleotide sequence ID" value="NZ_JACKRU010000604.1"/>
</dbReference>
<protein>
    <submittedName>
        <fullName evidence="4">TetR family transcriptional regulator</fullName>
    </submittedName>
</protein>
<evidence type="ECO:0000256" key="2">
    <source>
        <dbReference type="PROSITE-ProRule" id="PRU00335"/>
    </source>
</evidence>
<evidence type="ECO:0000313" key="4">
    <source>
        <dbReference type="EMBL" id="ORW94064.1"/>
    </source>
</evidence>
<accession>A0A1X2E147</accession>
<evidence type="ECO:0000256" key="1">
    <source>
        <dbReference type="ARBA" id="ARBA00023125"/>
    </source>
</evidence>
<name>A0A1X2E147_MYCSZ</name>
<dbReference type="PROSITE" id="PS50977">
    <property type="entry name" value="HTH_TETR_2"/>
    <property type="match status" value="1"/>
</dbReference>
<evidence type="ECO:0000313" key="5">
    <source>
        <dbReference type="Proteomes" id="UP000193317"/>
    </source>
</evidence>
<dbReference type="Proteomes" id="UP000193317">
    <property type="component" value="Unassembled WGS sequence"/>
</dbReference>
<organism evidence="4 5">
    <name type="scientific">Mycobacterium szulgai</name>
    <dbReference type="NCBI Taxonomy" id="1787"/>
    <lineage>
        <taxon>Bacteria</taxon>
        <taxon>Bacillati</taxon>
        <taxon>Actinomycetota</taxon>
        <taxon>Actinomycetes</taxon>
        <taxon>Mycobacteriales</taxon>
        <taxon>Mycobacteriaceae</taxon>
        <taxon>Mycobacterium</taxon>
    </lineage>
</organism>